<evidence type="ECO:0000256" key="4">
    <source>
        <dbReference type="ARBA" id="ARBA00022741"/>
    </source>
</evidence>
<dbReference type="PANTHER" id="PTHR23115">
    <property type="entry name" value="TRANSLATION FACTOR"/>
    <property type="match status" value="1"/>
</dbReference>
<evidence type="ECO:0000313" key="9">
    <source>
        <dbReference type="Proteomes" id="UP000474296"/>
    </source>
</evidence>
<dbReference type="InterPro" id="IPR009001">
    <property type="entry name" value="Transl_elong_EF1A/Init_IF2_C"/>
</dbReference>
<reference evidence="8 9" key="1">
    <citation type="submission" date="2020-01" db="EMBL/GenBank/DDBJ databases">
        <title>Spongiivirga citrea KCTC 32990T.</title>
        <authorList>
            <person name="Wang G."/>
        </authorList>
    </citation>
    <scope>NUCLEOTIDE SEQUENCE [LARGE SCALE GENOMIC DNA]</scope>
    <source>
        <strain evidence="8 9">KCTC 32990</strain>
    </source>
</reference>
<evidence type="ECO:0000256" key="3">
    <source>
        <dbReference type="ARBA" id="ARBA00022695"/>
    </source>
</evidence>
<dbReference type="PROSITE" id="PS51722">
    <property type="entry name" value="G_TR_2"/>
    <property type="match status" value="1"/>
</dbReference>
<feature type="domain" description="Tr-type G" evidence="7">
    <location>
        <begin position="1"/>
        <end position="218"/>
    </location>
</feature>
<keyword evidence="4" id="KW-0547">Nucleotide-binding</keyword>
<dbReference type="GO" id="GO:0006790">
    <property type="term" value="P:sulfur compound metabolic process"/>
    <property type="evidence" value="ECO:0007669"/>
    <property type="project" value="InterPro"/>
</dbReference>
<dbReference type="EC" id="2.7.7.4" evidence="1"/>
<dbReference type="EMBL" id="JAABOQ010000001">
    <property type="protein sequence ID" value="NER16164.1"/>
    <property type="molecule type" value="Genomic_DNA"/>
</dbReference>
<dbReference type="PRINTS" id="PR00315">
    <property type="entry name" value="ELONGATNFCT"/>
</dbReference>
<dbReference type="GO" id="GO:0005524">
    <property type="term" value="F:ATP binding"/>
    <property type="evidence" value="ECO:0007669"/>
    <property type="project" value="UniProtKB-KW"/>
</dbReference>
<evidence type="ECO:0000256" key="2">
    <source>
        <dbReference type="ARBA" id="ARBA00022679"/>
    </source>
</evidence>
<dbReference type="InterPro" id="IPR009000">
    <property type="entry name" value="Transl_B-barrel_sf"/>
</dbReference>
<evidence type="ECO:0000256" key="1">
    <source>
        <dbReference type="ARBA" id="ARBA00012391"/>
    </source>
</evidence>
<keyword evidence="9" id="KW-1185">Reference proteome</keyword>
<evidence type="ECO:0000256" key="6">
    <source>
        <dbReference type="ARBA" id="ARBA00023134"/>
    </source>
</evidence>
<dbReference type="RefSeq" id="WP_164029414.1">
    <property type="nucleotide sequence ID" value="NZ_JAABOQ010000001.1"/>
</dbReference>
<dbReference type="Gene3D" id="3.40.50.300">
    <property type="entry name" value="P-loop containing nucleotide triphosphate hydrolases"/>
    <property type="match status" value="1"/>
</dbReference>
<dbReference type="GO" id="GO:0005525">
    <property type="term" value="F:GTP binding"/>
    <property type="evidence" value="ECO:0007669"/>
    <property type="project" value="UniProtKB-KW"/>
</dbReference>
<dbReference type="SUPFAM" id="SSF52540">
    <property type="entry name" value="P-loop containing nucleoside triphosphate hydrolases"/>
    <property type="match status" value="1"/>
</dbReference>
<keyword evidence="3 8" id="KW-0548">Nucleotidyltransferase</keyword>
<organism evidence="8 9">
    <name type="scientific">Spongiivirga citrea</name>
    <dbReference type="NCBI Taxonomy" id="1481457"/>
    <lineage>
        <taxon>Bacteria</taxon>
        <taxon>Pseudomonadati</taxon>
        <taxon>Bacteroidota</taxon>
        <taxon>Flavobacteriia</taxon>
        <taxon>Flavobacteriales</taxon>
        <taxon>Flavobacteriaceae</taxon>
        <taxon>Spongiivirga</taxon>
    </lineage>
</organism>
<dbReference type="InterPro" id="IPR044139">
    <property type="entry name" value="CysN_NoDQ_III"/>
</dbReference>
<dbReference type="AlphaFoldDB" id="A0A6M0CJK8"/>
<dbReference type="SUPFAM" id="SSF50447">
    <property type="entry name" value="Translation proteins"/>
    <property type="match status" value="1"/>
</dbReference>
<dbReference type="GO" id="GO:0004781">
    <property type="term" value="F:sulfate adenylyltransferase (ATP) activity"/>
    <property type="evidence" value="ECO:0007669"/>
    <property type="project" value="UniProtKB-EC"/>
</dbReference>
<keyword evidence="5" id="KW-0067">ATP-binding</keyword>
<evidence type="ECO:0000313" key="8">
    <source>
        <dbReference type="EMBL" id="NER16164.1"/>
    </source>
</evidence>
<evidence type="ECO:0000259" key="7">
    <source>
        <dbReference type="PROSITE" id="PS51722"/>
    </source>
</evidence>
<dbReference type="Pfam" id="PF22594">
    <property type="entry name" value="GTP-eEF1A_C"/>
    <property type="match status" value="1"/>
</dbReference>
<dbReference type="InterPro" id="IPR050100">
    <property type="entry name" value="TRAFAC_GTPase_members"/>
</dbReference>
<evidence type="ECO:0000256" key="5">
    <source>
        <dbReference type="ARBA" id="ARBA00022840"/>
    </source>
</evidence>
<keyword evidence="2 8" id="KW-0808">Transferase</keyword>
<dbReference type="Proteomes" id="UP000474296">
    <property type="component" value="Unassembled WGS sequence"/>
</dbReference>
<dbReference type="InterPro" id="IPR031157">
    <property type="entry name" value="G_TR_CS"/>
</dbReference>
<dbReference type="SUPFAM" id="SSF50465">
    <property type="entry name" value="EF-Tu/eEF-1alpha/eIF2-gamma C-terminal domain"/>
    <property type="match status" value="1"/>
</dbReference>
<dbReference type="InterPro" id="IPR000795">
    <property type="entry name" value="T_Tr_GTP-bd_dom"/>
</dbReference>
<dbReference type="PROSITE" id="PS00301">
    <property type="entry name" value="G_TR_1"/>
    <property type="match status" value="1"/>
</dbReference>
<name>A0A6M0CJK8_9FLAO</name>
<gene>
    <name evidence="8" type="ORF">GWK10_03025</name>
</gene>
<dbReference type="NCBIfam" id="TIGR02034">
    <property type="entry name" value="CysN"/>
    <property type="match status" value="1"/>
</dbReference>
<dbReference type="InterPro" id="IPR011779">
    <property type="entry name" value="SO4_adenylTrfase_lsu"/>
</dbReference>
<sequence length="415" mass="45949">MDLLRISTAGSVDDGKSTLIGRLLYDTDALTKEQEALIEKKTAEKGLADLDFSVITDGLIAEREQGITIDVAHIYFSTNKRKFIIADSPGHVEYTRNMVTGASNAEVSIILIDARKGLLEQSYRHFFISQLLRLHTVVFCINKMDLVDYSEDVFLKIAADIQRMTASFEHSNPNIEIIPISSLKGDNVVNHSSNTAWYQGETLNSVLHQIESEQDIVTAFRMDVQNVLHVQNNEFVDYRGYSGRVASGTITLGDEVMVYPSQKNAIVTEIRKDINLLENAATGDSVSISLDREIDISRGSIITKNNEAIPITEKSIKAKLVWLEEDQAAIGSKFLLQAGSKTVQVRLEQIHAIIPPENPSNLQEASSLKLNDIAITSLKLASPIFLDHYAVNKNNGAFILINPRTNNTCAVGFVE</sequence>
<protein>
    <recommendedName>
        <fullName evidence="1">sulfate adenylyltransferase</fullName>
        <ecNumber evidence="1">2.7.7.4</ecNumber>
    </recommendedName>
</protein>
<proteinExistence type="predicted"/>
<dbReference type="InterPro" id="IPR027417">
    <property type="entry name" value="P-loop_NTPase"/>
</dbReference>
<dbReference type="Pfam" id="PF00009">
    <property type="entry name" value="GTP_EFTU"/>
    <property type="match status" value="1"/>
</dbReference>
<accession>A0A6M0CJK8</accession>
<keyword evidence="6" id="KW-0342">GTP-binding</keyword>
<comment type="caution">
    <text evidence="8">The sequence shown here is derived from an EMBL/GenBank/DDBJ whole genome shotgun (WGS) entry which is preliminary data.</text>
</comment>
<dbReference type="Gene3D" id="2.40.30.10">
    <property type="entry name" value="Translation factors"/>
    <property type="match status" value="2"/>
</dbReference>
<dbReference type="InterPro" id="IPR054696">
    <property type="entry name" value="GTP-eEF1A_C"/>
</dbReference>
<dbReference type="GO" id="GO:0003924">
    <property type="term" value="F:GTPase activity"/>
    <property type="evidence" value="ECO:0007669"/>
    <property type="project" value="InterPro"/>
</dbReference>
<dbReference type="CDD" id="cd04095">
    <property type="entry name" value="CysN_NoDQ_III"/>
    <property type="match status" value="1"/>
</dbReference>